<accession>A0A8K0R940</accession>
<evidence type="ECO:0008006" key="6">
    <source>
        <dbReference type="Google" id="ProtNLM"/>
    </source>
</evidence>
<evidence type="ECO:0000256" key="3">
    <source>
        <dbReference type="ARBA" id="ARBA00023002"/>
    </source>
</evidence>
<dbReference type="Proteomes" id="UP000813461">
    <property type="component" value="Unassembled WGS sequence"/>
</dbReference>
<dbReference type="AlphaFoldDB" id="A0A8K0R940"/>
<dbReference type="PRINTS" id="PR00081">
    <property type="entry name" value="GDHRDH"/>
</dbReference>
<dbReference type="EMBL" id="JAGMVJ010000009">
    <property type="protein sequence ID" value="KAH7087752.1"/>
    <property type="molecule type" value="Genomic_DNA"/>
</dbReference>
<dbReference type="PANTHER" id="PTHR44229:SF4">
    <property type="entry name" value="15-HYDROXYPROSTAGLANDIN DEHYDROGENASE [NAD(+)]"/>
    <property type="match status" value="1"/>
</dbReference>
<proteinExistence type="inferred from homology"/>
<gene>
    <name evidence="4" type="ORF">FB567DRAFT_470286</name>
</gene>
<dbReference type="Gene3D" id="3.40.50.720">
    <property type="entry name" value="NAD(P)-binding Rossmann-like Domain"/>
    <property type="match status" value="1"/>
</dbReference>
<organism evidence="4 5">
    <name type="scientific">Paraphoma chrysanthemicola</name>
    <dbReference type="NCBI Taxonomy" id="798071"/>
    <lineage>
        <taxon>Eukaryota</taxon>
        <taxon>Fungi</taxon>
        <taxon>Dikarya</taxon>
        <taxon>Ascomycota</taxon>
        <taxon>Pezizomycotina</taxon>
        <taxon>Dothideomycetes</taxon>
        <taxon>Pleosporomycetidae</taxon>
        <taxon>Pleosporales</taxon>
        <taxon>Pleosporineae</taxon>
        <taxon>Phaeosphaeriaceae</taxon>
        <taxon>Paraphoma</taxon>
    </lineage>
</organism>
<dbReference type="GO" id="GO:0016616">
    <property type="term" value="F:oxidoreductase activity, acting on the CH-OH group of donors, NAD or NADP as acceptor"/>
    <property type="evidence" value="ECO:0007669"/>
    <property type="project" value="TreeGrafter"/>
</dbReference>
<name>A0A8K0R940_9PLEO</name>
<dbReference type="PROSITE" id="PS00061">
    <property type="entry name" value="ADH_SHORT"/>
    <property type="match status" value="1"/>
</dbReference>
<dbReference type="InterPro" id="IPR036291">
    <property type="entry name" value="NAD(P)-bd_dom_sf"/>
</dbReference>
<feature type="non-terminal residue" evidence="4">
    <location>
        <position position="1"/>
    </location>
</feature>
<protein>
    <recommendedName>
        <fullName evidence="6">NAD(P)-binding protein</fullName>
    </recommendedName>
</protein>
<keyword evidence="3" id="KW-0560">Oxidoreductase</keyword>
<reference evidence="4" key="1">
    <citation type="journal article" date="2021" name="Nat. Commun.">
        <title>Genetic determinants of endophytism in the Arabidopsis root mycobiome.</title>
        <authorList>
            <person name="Mesny F."/>
            <person name="Miyauchi S."/>
            <person name="Thiergart T."/>
            <person name="Pickel B."/>
            <person name="Atanasova L."/>
            <person name="Karlsson M."/>
            <person name="Huettel B."/>
            <person name="Barry K.W."/>
            <person name="Haridas S."/>
            <person name="Chen C."/>
            <person name="Bauer D."/>
            <person name="Andreopoulos W."/>
            <person name="Pangilinan J."/>
            <person name="LaButti K."/>
            <person name="Riley R."/>
            <person name="Lipzen A."/>
            <person name="Clum A."/>
            <person name="Drula E."/>
            <person name="Henrissat B."/>
            <person name="Kohler A."/>
            <person name="Grigoriev I.V."/>
            <person name="Martin F.M."/>
            <person name="Hacquard S."/>
        </authorList>
    </citation>
    <scope>NUCLEOTIDE SEQUENCE</scope>
    <source>
        <strain evidence="4">MPI-SDFR-AT-0120</strain>
    </source>
</reference>
<keyword evidence="2" id="KW-0521">NADP</keyword>
<evidence type="ECO:0000313" key="4">
    <source>
        <dbReference type="EMBL" id="KAH7087752.1"/>
    </source>
</evidence>
<dbReference type="GO" id="GO:0005737">
    <property type="term" value="C:cytoplasm"/>
    <property type="evidence" value="ECO:0007669"/>
    <property type="project" value="TreeGrafter"/>
</dbReference>
<evidence type="ECO:0000256" key="2">
    <source>
        <dbReference type="ARBA" id="ARBA00022857"/>
    </source>
</evidence>
<sequence length="248" mass="26623">MEHELSPVALITGGASGLGLAVAKRLAELGWNLTIVDYSEKGEQIAKDLGEKTLFQKVNVASYDEQAKAFSDTYKKWGRLDFVFANAGILDRADFCAATDKNSDEPPPKPDTMVVDIDLTGVIWSSYLSLHYFRKNGPVGGKLAMTSSSAGIYVTSEVPLYAAAKHGIIGLARSLGKRMSETRENITVNAIVPGLVATGILPEDLVDSVPSQYRTPASLIVQAVENLINDATITGQVIECSGTDIVFR</sequence>
<evidence type="ECO:0000313" key="5">
    <source>
        <dbReference type="Proteomes" id="UP000813461"/>
    </source>
</evidence>
<dbReference type="InterPro" id="IPR020904">
    <property type="entry name" value="Sc_DH/Rdtase_CS"/>
</dbReference>
<dbReference type="SUPFAM" id="SSF51735">
    <property type="entry name" value="NAD(P)-binding Rossmann-fold domains"/>
    <property type="match status" value="1"/>
</dbReference>
<keyword evidence="5" id="KW-1185">Reference proteome</keyword>
<comment type="caution">
    <text evidence="4">The sequence shown here is derived from an EMBL/GenBank/DDBJ whole genome shotgun (WGS) entry which is preliminary data.</text>
</comment>
<comment type="similarity">
    <text evidence="1">Belongs to the short-chain dehydrogenases/reductases (SDR) family.</text>
</comment>
<dbReference type="InterPro" id="IPR002347">
    <property type="entry name" value="SDR_fam"/>
</dbReference>
<dbReference type="PANTHER" id="PTHR44229">
    <property type="entry name" value="15-HYDROXYPROSTAGLANDIN DEHYDROGENASE [NAD(+)]"/>
    <property type="match status" value="1"/>
</dbReference>
<evidence type="ECO:0000256" key="1">
    <source>
        <dbReference type="ARBA" id="ARBA00006484"/>
    </source>
</evidence>
<dbReference type="Pfam" id="PF00106">
    <property type="entry name" value="adh_short"/>
    <property type="match status" value="1"/>
</dbReference>
<dbReference type="OrthoDB" id="37659at2759"/>